<dbReference type="GO" id="GO:0016853">
    <property type="term" value="F:isomerase activity"/>
    <property type="evidence" value="ECO:0007669"/>
    <property type="project" value="UniProtKB-KW"/>
</dbReference>
<dbReference type="InterPro" id="IPR050417">
    <property type="entry name" value="Sugar_Epim/Isomerase"/>
</dbReference>
<name>A0A7Z7PQZ5_9BACT</name>
<dbReference type="SUPFAM" id="SSF51658">
    <property type="entry name" value="Xylose isomerase-like"/>
    <property type="match status" value="1"/>
</dbReference>
<protein>
    <submittedName>
        <fullName evidence="3">Xylose isomerase domain protein TIM barrel</fullName>
    </submittedName>
</protein>
<keyword evidence="1 3" id="KW-0413">Isomerase</keyword>
<reference evidence="3 4" key="1">
    <citation type="submission" date="2017-01" db="EMBL/GenBank/DDBJ databases">
        <authorList>
            <person name="Erauso G."/>
        </authorList>
    </citation>
    <scope>NUCLEOTIDE SEQUENCE [LARGE SCALE GENOMIC DNA]</scope>
    <source>
        <strain evidence="3">MESINF1</strain>
    </source>
</reference>
<dbReference type="PANTHER" id="PTHR43489:SF7">
    <property type="entry name" value="3-DEHYDRO-D-GULOSIDE 4-EPIMERASE-RELATED"/>
    <property type="match status" value="1"/>
</dbReference>
<organism evidence="3 4">
    <name type="scientific">Mesotoga infera</name>
    <dbReference type="NCBI Taxonomy" id="1236046"/>
    <lineage>
        <taxon>Bacteria</taxon>
        <taxon>Thermotogati</taxon>
        <taxon>Thermotogota</taxon>
        <taxon>Thermotogae</taxon>
        <taxon>Kosmotogales</taxon>
        <taxon>Kosmotogaceae</taxon>
        <taxon>Mesotoga</taxon>
    </lineage>
</organism>
<evidence type="ECO:0000256" key="1">
    <source>
        <dbReference type="ARBA" id="ARBA00023235"/>
    </source>
</evidence>
<dbReference type="Pfam" id="PF01261">
    <property type="entry name" value="AP_endonuc_2"/>
    <property type="match status" value="1"/>
</dbReference>
<dbReference type="Gene3D" id="3.20.20.150">
    <property type="entry name" value="Divalent-metal-dependent TIM barrel enzymes"/>
    <property type="match status" value="1"/>
</dbReference>
<dbReference type="AlphaFoldDB" id="A0A7Z7PQZ5"/>
<evidence type="ECO:0000313" key="3">
    <source>
        <dbReference type="EMBL" id="SSC12979.1"/>
    </source>
</evidence>
<evidence type="ECO:0000259" key="2">
    <source>
        <dbReference type="Pfam" id="PF01261"/>
    </source>
</evidence>
<dbReference type="Proteomes" id="UP000250796">
    <property type="component" value="Chromosome MESINF"/>
</dbReference>
<sequence>MRLAFMIANEDIPPGSRVTGLTGSLEENLSQLKKAGFDFFELMISDPARVDVEKIHFLERKTETAISFLCTGEMAGTMGMALNNPDSSQRERALSGLIDAAKKAKALGVNLNIGRLRGTVWEDGPEKSLERLKGALRVVDEYVSNNLPGISILIEPLKREICPLLNSCHETYEFISSIGLRNFSILLDSDHFDYRSDPGFIGEHIETIKHVHIADTMHEPPGYGKIDFEKFLGLLFEAGYTGDISVEVFCGAEQYETLRDSYRFLCEYSRFWEGLR</sequence>
<dbReference type="InterPro" id="IPR013022">
    <property type="entry name" value="Xyl_isomerase-like_TIM-brl"/>
</dbReference>
<evidence type="ECO:0000313" key="4">
    <source>
        <dbReference type="Proteomes" id="UP000250796"/>
    </source>
</evidence>
<dbReference type="RefSeq" id="WP_169699188.1">
    <property type="nucleotide sequence ID" value="NZ_LS974202.1"/>
</dbReference>
<keyword evidence="4" id="KW-1185">Reference proteome</keyword>
<gene>
    <name evidence="3" type="ORF">MESINF_1535</name>
</gene>
<dbReference type="KEGG" id="minf:MESINF_1535"/>
<dbReference type="PANTHER" id="PTHR43489">
    <property type="entry name" value="ISOMERASE"/>
    <property type="match status" value="1"/>
</dbReference>
<proteinExistence type="predicted"/>
<feature type="domain" description="Xylose isomerase-like TIM barrel" evidence="2">
    <location>
        <begin position="31"/>
        <end position="267"/>
    </location>
</feature>
<accession>A0A7Z7PQZ5</accession>
<dbReference type="EMBL" id="LS974202">
    <property type="protein sequence ID" value="SSC12979.1"/>
    <property type="molecule type" value="Genomic_DNA"/>
</dbReference>
<dbReference type="InterPro" id="IPR036237">
    <property type="entry name" value="Xyl_isomerase-like_sf"/>
</dbReference>